<name>A0A4D7B0G5_9HYPH</name>
<keyword evidence="1" id="KW-1133">Transmembrane helix</keyword>
<dbReference type="RefSeq" id="WP_136959752.1">
    <property type="nucleotide sequence ID" value="NZ_CP039690.1"/>
</dbReference>
<evidence type="ECO:0000313" key="3">
    <source>
        <dbReference type="Proteomes" id="UP000298781"/>
    </source>
</evidence>
<dbReference type="PROSITE" id="PS51257">
    <property type="entry name" value="PROKAR_LIPOPROTEIN"/>
    <property type="match status" value="1"/>
</dbReference>
<dbReference type="EMBL" id="CP039690">
    <property type="protein sequence ID" value="QCI64298.1"/>
    <property type="molecule type" value="Genomic_DNA"/>
</dbReference>
<organism evidence="2 3">
    <name type="scientific">Phreatobacter stygius</name>
    <dbReference type="NCBI Taxonomy" id="1940610"/>
    <lineage>
        <taxon>Bacteria</taxon>
        <taxon>Pseudomonadati</taxon>
        <taxon>Pseudomonadota</taxon>
        <taxon>Alphaproteobacteria</taxon>
        <taxon>Hyphomicrobiales</taxon>
        <taxon>Phreatobacteraceae</taxon>
        <taxon>Phreatobacter</taxon>
    </lineage>
</organism>
<accession>A0A4D7B0G5</accession>
<keyword evidence="1" id="KW-0472">Membrane</keyword>
<feature type="transmembrane region" description="Helical" evidence="1">
    <location>
        <begin position="78"/>
        <end position="100"/>
    </location>
</feature>
<dbReference type="AlphaFoldDB" id="A0A4D7B0G5"/>
<sequence>MNRFAHYLLRLLRVSLGFALAVAAGCAIVLIFDLNEGRIPELLAGSFFVGFLVVQVAGFIWPLLLVELAAEVGHWRGLVLHLGVGLAGALGALGYVVLQAAGEPVDDLLGDGPAFTVHRLAIHLIAGLAAGLLYWLVAGRSAGIQPVEGSKA</sequence>
<evidence type="ECO:0000313" key="2">
    <source>
        <dbReference type="EMBL" id="QCI64298.1"/>
    </source>
</evidence>
<reference evidence="2 3" key="1">
    <citation type="submission" date="2019-04" db="EMBL/GenBank/DDBJ databases">
        <title>Phreatobacter aquaticus sp. nov.</title>
        <authorList>
            <person name="Choi A."/>
        </authorList>
    </citation>
    <scope>NUCLEOTIDE SEQUENCE [LARGE SCALE GENOMIC DNA]</scope>
    <source>
        <strain evidence="2 3">KCTC 52518</strain>
    </source>
</reference>
<proteinExistence type="predicted"/>
<gene>
    <name evidence="2" type="ORF">E8M01_08615</name>
</gene>
<feature type="transmembrane region" description="Helical" evidence="1">
    <location>
        <begin position="44"/>
        <end position="66"/>
    </location>
</feature>
<feature type="transmembrane region" description="Helical" evidence="1">
    <location>
        <begin position="120"/>
        <end position="137"/>
    </location>
</feature>
<evidence type="ECO:0000256" key="1">
    <source>
        <dbReference type="SAM" id="Phobius"/>
    </source>
</evidence>
<dbReference type="Proteomes" id="UP000298781">
    <property type="component" value="Chromosome"/>
</dbReference>
<dbReference type="KEGG" id="pstg:E8M01_08615"/>
<dbReference type="OrthoDB" id="8480784at2"/>
<feature type="transmembrane region" description="Helical" evidence="1">
    <location>
        <begin position="12"/>
        <end position="32"/>
    </location>
</feature>
<protein>
    <submittedName>
        <fullName evidence="2">Uncharacterized protein</fullName>
    </submittedName>
</protein>
<keyword evidence="1" id="KW-0812">Transmembrane</keyword>
<keyword evidence="3" id="KW-1185">Reference proteome</keyword>